<evidence type="ECO:0000256" key="2">
    <source>
        <dbReference type="ARBA" id="ARBA00022692"/>
    </source>
</evidence>
<dbReference type="VEuPathDB" id="FungiDB:RhiirA1_470630"/>
<keyword evidence="3" id="KW-0677">Repeat</keyword>
<comment type="caution">
    <text evidence="8">The sequence shown here is derived from an EMBL/GenBank/DDBJ whole genome shotgun (WGS) entry which is preliminary data.</text>
</comment>
<evidence type="ECO:0000256" key="6">
    <source>
        <dbReference type="SAM" id="Phobius"/>
    </source>
</evidence>
<evidence type="ECO:0000256" key="5">
    <source>
        <dbReference type="ARBA" id="ARBA00023136"/>
    </source>
</evidence>
<dbReference type="SUPFAM" id="SSF82171">
    <property type="entry name" value="DPP6 N-terminal domain-like"/>
    <property type="match status" value="1"/>
</dbReference>
<dbReference type="VEuPathDB" id="FungiDB:RhiirA1_470916"/>
<evidence type="ECO:0000256" key="4">
    <source>
        <dbReference type="ARBA" id="ARBA00022989"/>
    </source>
</evidence>
<proteinExistence type="predicted"/>
<feature type="transmembrane region" description="Helical" evidence="6">
    <location>
        <begin position="766"/>
        <end position="786"/>
    </location>
</feature>
<evidence type="ECO:0000313" key="9">
    <source>
        <dbReference type="Proteomes" id="UP000233469"/>
    </source>
</evidence>
<dbReference type="AlphaFoldDB" id="A0A2N1NS38"/>
<reference evidence="8 9" key="2">
    <citation type="submission" date="2017-10" db="EMBL/GenBank/DDBJ databases">
        <title>Extensive intraspecific genome diversity in a model arbuscular mycorrhizal fungus.</title>
        <authorList>
            <person name="Chen E.C.H."/>
            <person name="Morin E."/>
            <person name="Baudet D."/>
            <person name="Noel J."/>
            <person name="Ndikumana S."/>
            <person name="Charron P."/>
            <person name="St-Onge C."/>
            <person name="Giorgi J."/>
            <person name="Grigoriev I.V."/>
            <person name="Roux C."/>
            <person name="Martin F.M."/>
            <person name="Corradi N."/>
        </authorList>
    </citation>
    <scope>NUCLEOTIDE SEQUENCE [LARGE SCALE GENOMIC DNA]</scope>
    <source>
        <strain evidence="8 9">C2</strain>
    </source>
</reference>
<feature type="transmembrane region" description="Helical" evidence="6">
    <location>
        <begin position="861"/>
        <end position="883"/>
    </location>
</feature>
<dbReference type="GO" id="GO:0098703">
    <property type="term" value="P:calcium ion import across plasma membrane"/>
    <property type="evidence" value="ECO:0007669"/>
    <property type="project" value="TreeGrafter"/>
</dbReference>
<reference evidence="8 9" key="1">
    <citation type="submission" date="2016-04" db="EMBL/GenBank/DDBJ databases">
        <title>Genome analyses suggest a sexual origin of heterokaryosis in a supposedly ancient asexual fungus.</title>
        <authorList>
            <person name="Ropars J."/>
            <person name="Sedzielewska K."/>
            <person name="Noel J."/>
            <person name="Charron P."/>
            <person name="Farinelli L."/>
            <person name="Marton T."/>
            <person name="Kruger M."/>
            <person name="Pelin A."/>
            <person name="Brachmann A."/>
            <person name="Corradi N."/>
        </authorList>
    </citation>
    <scope>NUCLEOTIDE SEQUENCE [LARGE SCALE GENOMIC DNA]</scope>
    <source>
        <strain evidence="8 9">C2</strain>
    </source>
</reference>
<feature type="transmembrane region" description="Helical" evidence="6">
    <location>
        <begin position="798"/>
        <end position="816"/>
    </location>
</feature>
<evidence type="ECO:0000259" key="7">
    <source>
        <dbReference type="Pfam" id="PF00520"/>
    </source>
</evidence>
<protein>
    <recommendedName>
        <fullName evidence="7">Ion transport domain-containing protein</fullName>
    </recommendedName>
</protein>
<feature type="transmembrane region" description="Helical" evidence="6">
    <location>
        <begin position="731"/>
        <end position="754"/>
    </location>
</feature>
<name>A0A2N1NS38_9GLOM</name>
<dbReference type="VEuPathDB" id="FungiDB:FUN_011709"/>
<feature type="transmembrane region" description="Helical" evidence="6">
    <location>
        <begin position="968"/>
        <end position="991"/>
    </location>
</feature>
<keyword evidence="5 6" id="KW-0472">Membrane</keyword>
<feature type="transmembrane region" description="Helical" evidence="6">
    <location>
        <begin position="837"/>
        <end position="855"/>
    </location>
</feature>
<sequence>MSEIEIEIDNVSIDSKINKPHGGKPITKIEISPNEKYLVTYSEDDRSIFGWNIEDESLFSNDDDVLIFNWDNWDNSDNSNNLITIGNESSEPELFVKFNSDKSLHQIVVSDDKQLAYINNYEYLEIYTKCDNQNAKKIELDCDDNYKYCYCIFSFEGEFILHEVRDNVIYIYSTQTKNNKWNCRKICKIPEDFDIINISKYSKLYLFSKNSIYEHNLNTERSVRIFKSTEKIIYTSYDKKIRISSNEKLICIRINNNVVIYSIESEIHFASLDINNDIQLHSFMHRTRLIPLLIPLLCGSIIKDLYWNKCSDHLKEKEKEKCGLSKKYRTIETATKYTFKIRDGQIRRIKHEEILQEMNLKSKIPDKIIPDKTIESWYFGNDLKNKKETYRADDLLNLSFINTYVDTIYALFKGMHPRNKVEQELTQELIVWEIKFDNGIIELEVHRKDKVCYSKHNIKRVDNISANQDILGIKSFNDSNIIILTTKGLFIYHFNENDNSISLSYYYYMKIDKNTDIEVFSKPTLPLSDYNSLKQYDKWVPYIKDNKERLLKYGVELLTFAIEEHKLDLIEDIYKKCMNYFNEDLGNNRMFLSIITSTMPLLNKYYPDYISRYSSETTMITDSSFYDMEYKNIKFHLYSSSQHPQIFNLTRSIWWCKYNIKEEIFKHTTSSTIIFMNPYVKFVNYPHEYNWFKELIKPESSPFVKTISKDIYKTLDGETLIDFKWNNYGKYYYTLIWIGYMALLGCFTAAATIPPQSINDNDRDKLLIASIILGFIHLSFEVRQFIYDPIKWFNDFWNYIDIIAFLLAIYTSIYWLQTNSRNVNLISFTCLFLDIKFLIFLRVFESSGIFFAIIISVGKQIIFLLLVLLIILISFTHALYILLLPESDFSFKDPTNNNDTNNPWNLATAYHRVFENGTIDPNAYLIQQPDGNTNMFINFKTALLAMYLFLTGDSSSLSNWQYIDNQSLAIMIVFFSLLMGVYIMNLFIGLFSNAIEKVNSRVEYCVYKAEVLAEIELFYLLPQQRRWCAWFPEVIYYYADVSKVRQKIKEMIDEGEWNTNEFSELKQNLLKKLNIQHDPDEKVTLQKLLDEIHNLHSNQPNKKLN</sequence>
<keyword evidence="4 6" id="KW-1133">Transmembrane helix</keyword>
<evidence type="ECO:0000313" key="8">
    <source>
        <dbReference type="EMBL" id="PKK76707.1"/>
    </source>
</evidence>
<dbReference type="PANTHER" id="PTHR10582:SF2">
    <property type="entry name" value="INACTIVE"/>
    <property type="match status" value="1"/>
</dbReference>
<evidence type="ECO:0000256" key="3">
    <source>
        <dbReference type="ARBA" id="ARBA00022737"/>
    </source>
</evidence>
<organism evidence="8 9">
    <name type="scientific">Rhizophagus irregularis</name>
    <dbReference type="NCBI Taxonomy" id="588596"/>
    <lineage>
        <taxon>Eukaryota</taxon>
        <taxon>Fungi</taxon>
        <taxon>Fungi incertae sedis</taxon>
        <taxon>Mucoromycota</taxon>
        <taxon>Glomeromycotina</taxon>
        <taxon>Glomeromycetes</taxon>
        <taxon>Glomerales</taxon>
        <taxon>Glomeraceae</taxon>
        <taxon>Rhizophagus</taxon>
    </lineage>
</organism>
<dbReference type="Proteomes" id="UP000233469">
    <property type="component" value="Unassembled WGS sequence"/>
</dbReference>
<dbReference type="InterPro" id="IPR024862">
    <property type="entry name" value="TRPV"/>
</dbReference>
<dbReference type="PANTHER" id="PTHR10582">
    <property type="entry name" value="TRANSIENT RECEPTOR POTENTIAL ION CHANNEL PROTEIN"/>
    <property type="match status" value="1"/>
</dbReference>
<dbReference type="VEuPathDB" id="FungiDB:RhiirFUN_016742"/>
<comment type="subcellular location">
    <subcellularLocation>
        <location evidence="1">Membrane</location>
        <topology evidence="1">Multi-pass membrane protein</topology>
    </subcellularLocation>
</comment>
<dbReference type="GO" id="GO:0005216">
    <property type="term" value="F:monoatomic ion channel activity"/>
    <property type="evidence" value="ECO:0007669"/>
    <property type="project" value="InterPro"/>
</dbReference>
<dbReference type="EMBL" id="LLXL01000169">
    <property type="protein sequence ID" value="PKK76707.1"/>
    <property type="molecule type" value="Genomic_DNA"/>
</dbReference>
<gene>
    <name evidence="8" type="ORF">RhiirC2_772184</name>
</gene>
<evidence type="ECO:0000256" key="1">
    <source>
        <dbReference type="ARBA" id="ARBA00004141"/>
    </source>
</evidence>
<accession>A0A2N1NS38</accession>
<feature type="domain" description="Ion transport" evidence="7">
    <location>
        <begin position="733"/>
        <end position="1001"/>
    </location>
</feature>
<dbReference type="InterPro" id="IPR005821">
    <property type="entry name" value="Ion_trans_dom"/>
</dbReference>
<dbReference type="GO" id="GO:0005886">
    <property type="term" value="C:plasma membrane"/>
    <property type="evidence" value="ECO:0007669"/>
    <property type="project" value="TreeGrafter"/>
</dbReference>
<dbReference type="Pfam" id="PF00520">
    <property type="entry name" value="Ion_trans"/>
    <property type="match status" value="1"/>
</dbReference>
<keyword evidence="2 6" id="KW-0812">Transmembrane</keyword>